<gene>
    <name evidence="1" type="ORF">K488DRAFT_85704</name>
</gene>
<reference evidence="1" key="1">
    <citation type="submission" date="2021-02" db="EMBL/GenBank/DDBJ databases">
        <authorList>
            <consortium name="DOE Joint Genome Institute"/>
            <person name="Ahrendt S."/>
            <person name="Looney B.P."/>
            <person name="Miyauchi S."/>
            <person name="Morin E."/>
            <person name="Drula E."/>
            <person name="Courty P.E."/>
            <person name="Chicoki N."/>
            <person name="Fauchery L."/>
            <person name="Kohler A."/>
            <person name="Kuo A."/>
            <person name="Labutti K."/>
            <person name="Pangilinan J."/>
            <person name="Lipzen A."/>
            <person name="Riley R."/>
            <person name="Andreopoulos W."/>
            <person name="He G."/>
            <person name="Johnson J."/>
            <person name="Barry K.W."/>
            <person name="Grigoriev I.V."/>
            <person name="Nagy L."/>
            <person name="Hibbett D."/>
            <person name="Henrissat B."/>
            <person name="Matheny P.B."/>
            <person name="Labbe J."/>
            <person name="Martin F."/>
        </authorList>
    </citation>
    <scope>NUCLEOTIDE SEQUENCE</scope>
    <source>
        <strain evidence="1">EC-137</strain>
    </source>
</reference>
<proteinExistence type="predicted"/>
<comment type="caution">
    <text evidence="1">The sequence shown here is derived from an EMBL/GenBank/DDBJ whole genome shotgun (WGS) entry which is preliminary data.</text>
</comment>
<evidence type="ECO:0000313" key="1">
    <source>
        <dbReference type="EMBL" id="KAI0032597.1"/>
    </source>
</evidence>
<organism evidence="1 2">
    <name type="scientific">Vararia minispora EC-137</name>
    <dbReference type="NCBI Taxonomy" id="1314806"/>
    <lineage>
        <taxon>Eukaryota</taxon>
        <taxon>Fungi</taxon>
        <taxon>Dikarya</taxon>
        <taxon>Basidiomycota</taxon>
        <taxon>Agaricomycotina</taxon>
        <taxon>Agaricomycetes</taxon>
        <taxon>Russulales</taxon>
        <taxon>Lachnocladiaceae</taxon>
        <taxon>Vararia</taxon>
    </lineage>
</organism>
<name>A0ACB8QLS5_9AGAM</name>
<dbReference type="Proteomes" id="UP000814128">
    <property type="component" value="Unassembled WGS sequence"/>
</dbReference>
<keyword evidence="2" id="KW-1185">Reference proteome</keyword>
<evidence type="ECO:0000313" key="2">
    <source>
        <dbReference type="Proteomes" id="UP000814128"/>
    </source>
</evidence>
<accession>A0ACB8QLS5</accession>
<dbReference type="EMBL" id="MU273541">
    <property type="protein sequence ID" value="KAI0032597.1"/>
    <property type="molecule type" value="Genomic_DNA"/>
</dbReference>
<reference evidence="1" key="2">
    <citation type="journal article" date="2022" name="New Phytol.">
        <title>Evolutionary transition to the ectomycorrhizal habit in the genomes of a hyperdiverse lineage of mushroom-forming fungi.</title>
        <authorList>
            <person name="Looney B."/>
            <person name="Miyauchi S."/>
            <person name="Morin E."/>
            <person name="Drula E."/>
            <person name="Courty P.E."/>
            <person name="Kohler A."/>
            <person name="Kuo A."/>
            <person name="LaButti K."/>
            <person name="Pangilinan J."/>
            <person name="Lipzen A."/>
            <person name="Riley R."/>
            <person name="Andreopoulos W."/>
            <person name="He G."/>
            <person name="Johnson J."/>
            <person name="Nolan M."/>
            <person name="Tritt A."/>
            <person name="Barry K.W."/>
            <person name="Grigoriev I.V."/>
            <person name="Nagy L.G."/>
            <person name="Hibbett D."/>
            <person name="Henrissat B."/>
            <person name="Matheny P.B."/>
            <person name="Labbe J."/>
            <person name="Martin F.M."/>
        </authorList>
    </citation>
    <scope>NUCLEOTIDE SEQUENCE</scope>
    <source>
        <strain evidence="1">EC-137</strain>
    </source>
</reference>
<protein>
    <submittedName>
        <fullName evidence="1">Thioredoxin-like protein</fullName>
    </submittedName>
</protein>
<sequence>MHLEPPKLVVHHLNASRSLRILWLLEELDVPYEIKNYQRGADLLAPNELRQVHPLGKSPVITYGDITVAESGAVVEYIIRTFGNGKARPSASGEVDDLYFSHYAEGSLMPLVVNKFVFGIVPGRAPFLLRPLVRNVMNMLVSQMVDPRLKEHIRLIEGHLEKSGDWFAGGDDPTSADFMMVFGVEALVHFFPNLVGPKTKAWVERVHDRPAYKRVSHLDGNVLGRAKM</sequence>